<dbReference type="PANTHER" id="PTHR46957">
    <property type="entry name" value="CYTOKINE RECEPTOR"/>
    <property type="match status" value="1"/>
</dbReference>
<keyword evidence="1" id="KW-0472">Membrane</keyword>
<feature type="domain" description="Fibronectin type-III" evidence="3">
    <location>
        <begin position="844"/>
        <end position="937"/>
    </location>
</feature>
<dbReference type="Gene3D" id="1.10.287.70">
    <property type="match status" value="1"/>
</dbReference>
<feature type="domain" description="Fibronectin type-III" evidence="3">
    <location>
        <begin position="1040"/>
        <end position="1134"/>
    </location>
</feature>
<evidence type="ECO:0000256" key="1">
    <source>
        <dbReference type="SAM" id="Phobius"/>
    </source>
</evidence>
<evidence type="ECO:0008006" key="6">
    <source>
        <dbReference type="Google" id="ProtNLM"/>
    </source>
</evidence>
<sequence>FSNHSNTTVAFITVIYNQNSTVNDFHSLYDSLYKYKRLEHLPLEVIDENIPGKPPTNLTAKALSPSRVRLTWTFPHSNRCEIFPVLNLRVFYTQDIENVTMTRLSDVNRTTNHVVIQHLEHFEFYFIWLQTLTTGGLGPKSKEVKIRTLEKASFFSFLHFAVISINVSFQFNMRWVQALLYNSSDYHRDVQEAIKQNVIRPPVYKNRFSLKFETEVDFFLALSFFPVPGKPPTNLTAKALSPSRVRLSWTFPHSNRCEIFPILNLRVFYTQDIENVTITRSSDVNRTTNHIVIQHLEHFEFYFIWLQTLTTRGLGPKSKEVKIRTLEKVISINVSFQFNMLWVQALLYNSSDYHNDLQEAIKQNVFLLYHENNEQLRRVLLHNLRNDSRNIRVEIEIIFGQDVSMSVFIRLHEAMYSNGTLGNITIYPISDNTPGKPPSNLSVDVISPTIVLVRWDNSSPTYYESSLSTTAVRIFYKLQANWTDMNVRDANFTTGYFVLDNLETFSWYNLYARAVTSRGLGVKSGLFVVRTLEEVVPVNATVLLLDEQWTDNLKNTTSNAFFNLSGKLKSKVVELYINNTHLRKVIVHRFRNYTGKVIADMKIIFGQQVEMKQFESLYKALYRNGLGNLSVEPIWDNIPGKPPTNISAYATSTTSFRVQWNALTDDYSDVTHLKILFTSVNQENETIWTTDVNASKNSVNIGKLGKFVNYTVWIKSFSKRGLGFAGFPINVRTLEEVVQVDITFRLRKMKWNGNLSDAASKNFKTLTSTIQQNVLMLYEQESNYIRYVQCRRFRNGSVIADIIIVYAQNVGPQQFAVIYKALYEEGVLGNLSVQPIRDNVPGKPPANISADSVSSTTIQVTWLCIDCHQHNLTVGFLVSYKLNGSNQTTAVVVNRTVTQLHIIGLRKFTKYTVYVSSVTERGISMSSEEVSTRTLEDVPSAIPLNLNAHNMSSTSLRVAWTPLPSDHVNGILLGYNVTYKKAGETSASEQYINTTLNFTVFSGLEKFTVYEVTVSAFTKVGRGPAGNINASTDQDVPSLPPTDIRAYNTSSTSLTVTWNPVPQGYTHGIVLGYLVFYKRQQDVDGNFINASSLVLSADLEGLDKFTVYVVKVLASTIKGNGVISNETSVRTHEDVPSLPPSNLRAHNTSSTSLRVTWLPVPQEFLHGTLVGYRLFFKADKTLFYENVTTVNQTLELTGLEKFTNYSMKILAFTRIGDGNVSHSVTVSTDQDVPSLPPTDVSAHNTSSTSLYVSWHEVPKGFVHGILLGYRVLYKIANVTGNKSITTTSETTNKRELQELKKFTIYEINVLAFTAIGDGANSKSIHVSTEEDVPSLPPVDLSAHNTSSTSIRVTWGEVPEGYVHGILQGYRVFYSEMTANRNISYLKVTTDPENRQLRVTELKKFTKYSLKVLAFTRKGDGAVSTDISVVTDEDVPSLPPQNVQSYNTSSTTVNVTWEDVATGFVHGILRGYRVFYSRTKDNGAAVRQAVIRADKHYVHLEGLDKFTNYTIQAAAFTTIGYGAKSTKLIVSTDEDVPSLPPQNLWANNFSSTALITKWNPVPLGFVHGRLRGYRVLYKENNNPSAQYTIITVPPGIRMQTISNLKKFTYYTIRVLAFTIKGDGALSPPMNVTTDEDIPSEQPQNVYARDKASATEIFLSWAPPPQDKIHGILRGYFIWYSIITLGIDRRDPVFPLDYTKKRLSADSVKDTLINLQTYAQYIIKIAAFTSKGYGPIKEISTRTCRCRSMIPTNWWNNPPYVTTQISSNRSREGGILPVILESIVTSCCQECEFGTTTVDFKLDANGLDAKKDGVIQVKDAISSKTMISFGITGVMPQEKYYSADGEAEYVPIMETPGVAFIVAERRDIHKEVLMAILSCWPAVVIACIMTYLAGVVVWVLDMNWNHVDFPKSFISGSLEGVWWSFVTMTTVGYGDRIPKSIPARLFAFLWTWIGIATMAVITSSITASLMSMVFQPEKMLYGTKVAAIANSTEYKLGLRRNAKLDTGRSYGNLYQIYEDLENDRVHWTPSVIFVE</sequence>
<dbReference type="PROSITE" id="PS50853">
    <property type="entry name" value="FN3"/>
    <property type="match status" value="13"/>
</dbReference>
<evidence type="ECO:0000259" key="2">
    <source>
        <dbReference type="PROSITE" id="PS50024"/>
    </source>
</evidence>
<dbReference type="Pfam" id="PF07885">
    <property type="entry name" value="Ion_trans_2"/>
    <property type="match status" value="1"/>
</dbReference>
<evidence type="ECO:0000313" key="5">
    <source>
        <dbReference type="Proteomes" id="UP001159427"/>
    </source>
</evidence>
<feature type="domain" description="Fibronectin type-III" evidence="3">
    <location>
        <begin position="1139"/>
        <end position="1231"/>
    </location>
</feature>
<name>A0ABN8SDT4_9CNID</name>
<reference evidence="4 5" key="1">
    <citation type="submission" date="2022-05" db="EMBL/GenBank/DDBJ databases">
        <authorList>
            <consortium name="Genoscope - CEA"/>
            <person name="William W."/>
        </authorList>
    </citation>
    <scope>NUCLEOTIDE SEQUENCE [LARGE SCALE GENOMIC DNA]</scope>
</reference>
<feature type="non-terminal residue" evidence="4">
    <location>
        <position position="1"/>
    </location>
</feature>
<feature type="transmembrane region" description="Helical" evidence="1">
    <location>
        <begin position="1943"/>
        <end position="1972"/>
    </location>
</feature>
<keyword evidence="5" id="KW-1185">Reference proteome</keyword>
<feature type="domain" description="Fibronectin type-III" evidence="3">
    <location>
        <begin position="1539"/>
        <end position="1635"/>
    </location>
</feature>
<feature type="domain" description="SEA" evidence="2">
    <location>
        <begin position="734"/>
        <end position="845"/>
    </location>
</feature>
<dbReference type="InterPro" id="IPR036364">
    <property type="entry name" value="SEA_dom_sf"/>
</dbReference>
<dbReference type="InterPro" id="IPR036116">
    <property type="entry name" value="FN3_sf"/>
</dbReference>
<feature type="domain" description="Fibronectin type-III" evidence="3">
    <location>
        <begin position="231"/>
        <end position="328"/>
    </location>
</feature>
<dbReference type="SUPFAM" id="SSF82671">
    <property type="entry name" value="SEA domain"/>
    <property type="match status" value="1"/>
</dbReference>
<feature type="domain" description="Fibronectin type-III" evidence="3">
    <location>
        <begin position="437"/>
        <end position="534"/>
    </location>
</feature>
<dbReference type="Pfam" id="PF01390">
    <property type="entry name" value="SEA"/>
    <property type="match status" value="2"/>
</dbReference>
<dbReference type="Gene3D" id="2.60.40.10">
    <property type="entry name" value="Immunoglobulins"/>
    <property type="match status" value="13"/>
</dbReference>
<dbReference type="InterPro" id="IPR050713">
    <property type="entry name" value="RTP_Phos/Ushers"/>
</dbReference>
<dbReference type="PROSITE" id="PS50024">
    <property type="entry name" value="SEA"/>
    <property type="match status" value="2"/>
</dbReference>
<feature type="domain" description="Fibronectin type-III" evidence="3">
    <location>
        <begin position="54"/>
        <end position="151"/>
    </location>
</feature>
<dbReference type="PANTHER" id="PTHR46957:SF3">
    <property type="entry name" value="CYTOKINE RECEPTOR"/>
    <property type="match status" value="1"/>
</dbReference>
<keyword evidence="1" id="KW-0812">Transmembrane</keyword>
<accession>A0ABN8SDT4</accession>
<dbReference type="InterPro" id="IPR003961">
    <property type="entry name" value="FN3_dom"/>
</dbReference>
<feature type="domain" description="Fibronectin type-III" evidence="3">
    <location>
        <begin position="1438"/>
        <end position="1534"/>
    </location>
</feature>
<dbReference type="InterPro" id="IPR013099">
    <property type="entry name" value="K_chnl_dom"/>
</dbReference>
<dbReference type="SMART" id="SM00060">
    <property type="entry name" value="FN3"/>
    <property type="match status" value="13"/>
</dbReference>
<dbReference type="EMBL" id="CALNXI010002670">
    <property type="protein sequence ID" value="CAH3189862.1"/>
    <property type="molecule type" value="Genomic_DNA"/>
</dbReference>
<protein>
    <recommendedName>
        <fullName evidence="6">Protein-tyrosine-phosphatase</fullName>
    </recommendedName>
</protein>
<dbReference type="CDD" id="cd00063">
    <property type="entry name" value="FN3"/>
    <property type="match status" value="13"/>
</dbReference>
<feature type="transmembrane region" description="Helical" evidence="1">
    <location>
        <begin position="1910"/>
        <end position="1931"/>
    </location>
</feature>
<feature type="domain" description="Fibronectin type-III" evidence="3">
    <location>
        <begin position="1640"/>
        <end position="1745"/>
    </location>
</feature>
<feature type="domain" description="Fibronectin type-III" evidence="3">
    <location>
        <begin position="1236"/>
        <end position="1331"/>
    </location>
</feature>
<feature type="transmembrane region" description="Helical" evidence="1">
    <location>
        <begin position="1870"/>
        <end position="1898"/>
    </location>
</feature>
<feature type="domain" description="Fibronectin type-III" evidence="3">
    <location>
        <begin position="642"/>
        <end position="736"/>
    </location>
</feature>
<feature type="domain" description="Fibronectin type-III" evidence="3">
    <location>
        <begin position="942"/>
        <end position="1036"/>
    </location>
</feature>
<organism evidence="4 5">
    <name type="scientific">Porites evermanni</name>
    <dbReference type="NCBI Taxonomy" id="104178"/>
    <lineage>
        <taxon>Eukaryota</taxon>
        <taxon>Metazoa</taxon>
        <taxon>Cnidaria</taxon>
        <taxon>Anthozoa</taxon>
        <taxon>Hexacorallia</taxon>
        <taxon>Scleractinia</taxon>
        <taxon>Fungiina</taxon>
        <taxon>Poritidae</taxon>
        <taxon>Porites</taxon>
    </lineage>
</organism>
<proteinExistence type="predicted"/>
<dbReference type="SUPFAM" id="SSF81324">
    <property type="entry name" value="Voltage-gated potassium channels"/>
    <property type="match status" value="1"/>
</dbReference>
<dbReference type="Proteomes" id="UP001159427">
    <property type="component" value="Unassembled WGS sequence"/>
</dbReference>
<dbReference type="SUPFAM" id="SSF49265">
    <property type="entry name" value="Fibronectin type III"/>
    <property type="match status" value="8"/>
</dbReference>
<evidence type="ECO:0000313" key="4">
    <source>
        <dbReference type="EMBL" id="CAH3189862.1"/>
    </source>
</evidence>
<feature type="domain" description="Fibronectin type-III" evidence="3">
    <location>
        <begin position="1336"/>
        <end position="1433"/>
    </location>
</feature>
<dbReference type="InterPro" id="IPR013783">
    <property type="entry name" value="Ig-like_fold"/>
</dbReference>
<evidence type="ECO:0000259" key="3">
    <source>
        <dbReference type="PROSITE" id="PS50853"/>
    </source>
</evidence>
<comment type="caution">
    <text evidence="4">The sequence shown here is derived from an EMBL/GenBank/DDBJ whole genome shotgun (WGS) entry which is preliminary data.</text>
</comment>
<gene>
    <name evidence="4" type="ORF">PEVE_00019827</name>
</gene>
<feature type="domain" description="SEA" evidence="2">
    <location>
        <begin position="532"/>
        <end position="663"/>
    </location>
</feature>
<dbReference type="InterPro" id="IPR000082">
    <property type="entry name" value="SEA_dom"/>
</dbReference>
<dbReference type="Pfam" id="PF00041">
    <property type="entry name" value="fn3"/>
    <property type="match status" value="12"/>
</dbReference>
<keyword evidence="1" id="KW-1133">Transmembrane helix</keyword>